<dbReference type="PROSITE" id="PS00028">
    <property type="entry name" value="ZINC_FINGER_C2H2_1"/>
    <property type="match status" value="2"/>
</dbReference>
<keyword evidence="5" id="KW-0862">Zinc</keyword>
<keyword evidence="2" id="KW-0479">Metal-binding</keyword>
<dbReference type="SMART" id="SM00355">
    <property type="entry name" value="ZnF_C2H2"/>
    <property type="match status" value="5"/>
</dbReference>
<evidence type="ECO:0000256" key="6">
    <source>
        <dbReference type="ARBA" id="ARBA00023242"/>
    </source>
</evidence>
<dbReference type="SUPFAM" id="SSF57667">
    <property type="entry name" value="beta-beta-alpha zinc fingers"/>
    <property type="match status" value="1"/>
</dbReference>
<dbReference type="PANTHER" id="PTHR24406">
    <property type="entry name" value="TRANSCRIPTIONAL REPRESSOR CTCFL-RELATED"/>
    <property type="match status" value="1"/>
</dbReference>
<sequence length="250" mass="28216">MPPNLYFDCGTCGKSFPAGSAARENHLRSTGHSMPANECDCCHRWFGTEQARDQHMRATGHYSNAYSSSSEGYVEEEEAEDDTYCYQCQRQFQNNNNLKMHLNSRVHRGRQIKCPFCSRLFTTAAGLAHHLESASCPNASGLGRDGLYRFVRSKDPQGLISKNLIEWTGSSHYEADSGAWNGNGYTCPLCHRQFTKQDLYHCPNPACRADFKTLAGIINHLESESCRFTKFEHVQQNINKIVSGSRRIAF</sequence>
<dbReference type="InterPro" id="IPR036236">
    <property type="entry name" value="Znf_C2H2_sf"/>
</dbReference>
<dbReference type="InterPro" id="IPR013087">
    <property type="entry name" value="Znf_C2H2_type"/>
</dbReference>
<keyword evidence="6" id="KW-0539">Nucleus</keyword>
<evidence type="ECO:0000256" key="2">
    <source>
        <dbReference type="ARBA" id="ARBA00022723"/>
    </source>
</evidence>
<evidence type="ECO:0000256" key="4">
    <source>
        <dbReference type="ARBA" id="ARBA00022771"/>
    </source>
</evidence>
<dbReference type="InterPro" id="IPR022755">
    <property type="entry name" value="Znf_C2H2_jaz"/>
</dbReference>
<accession>T4ZX55</accession>
<organism evidence="9 10">
    <name type="scientific">Ophiocordyceps sinensis (strain Co18 / CGMCC 3.14243)</name>
    <name type="common">Yarsagumba caterpillar fungus</name>
    <name type="synonym">Hirsutella sinensis</name>
    <dbReference type="NCBI Taxonomy" id="911162"/>
    <lineage>
        <taxon>Eukaryota</taxon>
        <taxon>Fungi</taxon>
        <taxon>Dikarya</taxon>
        <taxon>Ascomycota</taxon>
        <taxon>Pezizomycotina</taxon>
        <taxon>Sordariomycetes</taxon>
        <taxon>Hypocreomycetidae</taxon>
        <taxon>Hypocreales</taxon>
        <taxon>Ophiocordycipitaceae</taxon>
        <taxon>Ophiocordyceps</taxon>
    </lineage>
</organism>
<dbReference type="GO" id="GO:0005634">
    <property type="term" value="C:nucleus"/>
    <property type="evidence" value="ECO:0007669"/>
    <property type="project" value="UniProtKB-SubCell"/>
</dbReference>
<feature type="domain" description="C2H2-type" evidence="8">
    <location>
        <begin position="83"/>
        <end position="112"/>
    </location>
</feature>
<proteinExistence type="predicted"/>
<evidence type="ECO:0000313" key="9">
    <source>
        <dbReference type="EMBL" id="EQK97709.1"/>
    </source>
</evidence>
<dbReference type="Proteomes" id="UP000019374">
    <property type="component" value="Unassembled WGS sequence"/>
</dbReference>
<dbReference type="InterPro" id="IPR050888">
    <property type="entry name" value="ZnF_C2H2-type_TF"/>
</dbReference>
<dbReference type="Gene3D" id="3.30.160.60">
    <property type="entry name" value="Classic Zinc Finger"/>
    <property type="match status" value="1"/>
</dbReference>
<gene>
    <name evidence="9" type="ORF">OCS_06577</name>
</gene>
<keyword evidence="3" id="KW-0677">Repeat</keyword>
<dbReference type="eggNOG" id="KOG1721">
    <property type="taxonomic scope" value="Eukaryota"/>
</dbReference>
<protein>
    <submittedName>
        <fullName evidence="9">Zinc finger protein</fullName>
    </submittedName>
</protein>
<evidence type="ECO:0000256" key="3">
    <source>
        <dbReference type="ARBA" id="ARBA00022737"/>
    </source>
</evidence>
<keyword evidence="4 7" id="KW-0863">Zinc-finger</keyword>
<evidence type="ECO:0000256" key="1">
    <source>
        <dbReference type="ARBA" id="ARBA00004123"/>
    </source>
</evidence>
<dbReference type="PROSITE" id="PS50157">
    <property type="entry name" value="ZINC_FINGER_C2H2_2"/>
    <property type="match status" value="1"/>
</dbReference>
<evidence type="ECO:0000313" key="10">
    <source>
        <dbReference type="Proteomes" id="UP000019374"/>
    </source>
</evidence>
<dbReference type="OrthoDB" id="6077919at2759"/>
<reference evidence="9 10" key="1">
    <citation type="journal article" date="2013" name="Chin. Sci. Bull.">
        <title>Genome survey uncovers the secrets of sex and lifestyle in caterpillar fungus.</title>
        <authorList>
            <person name="Hu X."/>
            <person name="Zhang Y."/>
            <person name="Xiao G."/>
            <person name="Zheng P."/>
            <person name="Xia Y."/>
            <person name="Zhang X."/>
            <person name="St Leger R.J."/>
            <person name="Liu X."/>
            <person name="Wang C."/>
        </authorList>
    </citation>
    <scope>NUCLEOTIDE SEQUENCE [LARGE SCALE GENOMIC DNA]</scope>
    <source>
        <strain evidence="10">Co18 / CGMCC 3.14243</strain>
        <tissue evidence="9">Fruit-body</tissue>
    </source>
</reference>
<dbReference type="EMBL" id="KE657133">
    <property type="protein sequence ID" value="EQK97709.1"/>
    <property type="molecule type" value="Genomic_DNA"/>
</dbReference>
<name>T4ZX55_OPHSC</name>
<evidence type="ECO:0000259" key="8">
    <source>
        <dbReference type="PROSITE" id="PS50157"/>
    </source>
</evidence>
<dbReference type="Pfam" id="PF12171">
    <property type="entry name" value="zf-C2H2_jaz"/>
    <property type="match status" value="1"/>
</dbReference>
<comment type="subcellular location">
    <subcellularLocation>
        <location evidence="1">Nucleus</location>
    </subcellularLocation>
</comment>
<dbReference type="GO" id="GO:0008270">
    <property type="term" value="F:zinc ion binding"/>
    <property type="evidence" value="ECO:0007669"/>
    <property type="project" value="UniProtKB-KW"/>
</dbReference>
<evidence type="ECO:0000256" key="5">
    <source>
        <dbReference type="ARBA" id="ARBA00022833"/>
    </source>
</evidence>
<dbReference type="HOGENOM" id="CLU_075838_0_0_1"/>
<evidence type="ECO:0000256" key="7">
    <source>
        <dbReference type="PROSITE-ProRule" id="PRU00042"/>
    </source>
</evidence>
<dbReference type="AlphaFoldDB" id="T4ZX55"/>